<evidence type="ECO:0000256" key="1">
    <source>
        <dbReference type="PIRSR" id="PIRSR620023-1"/>
    </source>
</evidence>
<keyword evidence="5" id="KW-1185">Reference proteome</keyword>
<dbReference type="GO" id="GO:0016758">
    <property type="term" value="F:hexosyltransferase activity"/>
    <property type="evidence" value="ECO:0007669"/>
    <property type="project" value="InterPro"/>
</dbReference>
<dbReference type="SUPFAM" id="SSF53756">
    <property type="entry name" value="UDP-Glycosyltransferase/glycogen phosphorylase"/>
    <property type="match status" value="1"/>
</dbReference>
<accession>A0A7R6QVD0</accession>
<evidence type="ECO:0000259" key="3">
    <source>
        <dbReference type="Pfam" id="PF04101"/>
    </source>
</evidence>
<feature type="domain" description="Glycosyl transferase family 28 C-terminal" evidence="3">
    <location>
        <begin position="216"/>
        <end position="343"/>
    </location>
</feature>
<name>A0A7R6QVD0_9RHOO</name>
<dbReference type="Gene3D" id="3.40.50.11190">
    <property type="match status" value="1"/>
</dbReference>
<dbReference type="Gene3D" id="3.40.50.2000">
    <property type="entry name" value="Glycogen Phosphorylase B"/>
    <property type="match status" value="1"/>
</dbReference>
<dbReference type="RefSeq" id="WP_162049038.1">
    <property type="nucleotide sequence ID" value="NZ_AP022345.1"/>
</dbReference>
<dbReference type="AlphaFoldDB" id="A0A7R6QVD0"/>
<evidence type="ECO:0000313" key="5">
    <source>
        <dbReference type="Proteomes" id="UP000463961"/>
    </source>
</evidence>
<dbReference type="GO" id="GO:0016787">
    <property type="term" value="F:hydrolase activity"/>
    <property type="evidence" value="ECO:0007669"/>
    <property type="project" value="UniProtKB-KW"/>
</dbReference>
<gene>
    <name evidence="4" type="primary">rkpO</name>
    <name evidence="4" type="ORF">ICHIAU1_02950</name>
</gene>
<dbReference type="PANTHER" id="PTHR21015">
    <property type="entry name" value="UDP-N-ACETYLGLUCOSAMINE--N-ACETYLMURAMYL-(PENTAPEPTIDE) PYROPHOSPHORYL-UNDECAPRENOL N-ACETYLGLUCOSAMINE TRANSFERASE 1"/>
    <property type="match status" value="1"/>
</dbReference>
<protein>
    <submittedName>
        <fullName evidence="4">UDP-2,4-diacetamido-2,4,6-trideoxy-beta-L-altropyranose hydrolase</fullName>
    </submittedName>
</protein>
<evidence type="ECO:0000256" key="2">
    <source>
        <dbReference type="PIRSR" id="PIRSR620023-2"/>
    </source>
</evidence>
<dbReference type="Proteomes" id="UP000463961">
    <property type="component" value="Chromosome"/>
</dbReference>
<dbReference type="OrthoDB" id="9788924at2"/>
<organism evidence="4 5">
    <name type="scientific">Fluviibacter phosphoraccumulans</name>
    <dbReference type="NCBI Taxonomy" id="1751046"/>
    <lineage>
        <taxon>Bacteria</taxon>
        <taxon>Pseudomonadati</taxon>
        <taxon>Pseudomonadota</taxon>
        <taxon>Betaproteobacteria</taxon>
        <taxon>Rhodocyclales</taxon>
        <taxon>Fluviibacteraceae</taxon>
        <taxon>Fluviibacter</taxon>
    </lineage>
</organism>
<proteinExistence type="predicted"/>
<feature type="binding site" evidence="2">
    <location>
        <position position="286"/>
    </location>
    <ligand>
        <name>substrate</name>
    </ligand>
</feature>
<dbReference type="PANTHER" id="PTHR21015:SF22">
    <property type="entry name" value="GLYCOSYLTRANSFERASE"/>
    <property type="match status" value="1"/>
</dbReference>
<dbReference type="Pfam" id="PF04101">
    <property type="entry name" value="Glyco_tran_28_C"/>
    <property type="match status" value="1"/>
</dbReference>
<reference evidence="5" key="1">
    <citation type="submission" date="2020-01" db="EMBL/GenBank/DDBJ databases">
        <title>Phosphoaccumulans saitamaens gen. nov., sp. nov., a polyphosphate accumulating bacterium isolated from surface river water.</title>
        <authorList>
            <person name="Watanabe K."/>
            <person name="Suda W."/>
        </authorList>
    </citation>
    <scope>NUCLEOTIDE SEQUENCE [LARGE SCALE GENOMIC DNA]</scope>
    <source>
        <strain evidence="5">ICHIAU1</strain>
    </source>
</reference>
<dbReference type="InterPro" id="IPR007235">
    <property type="entry name" value="Glyco_trans_28_C"/>
</dbReference>
<feature type="binding site" evidence="2">
    <location>
        <position position="178"/>
    </location>
    <ligand>
        <name>substrate</name>
    </ligand>
</feature>
<feature type="active site" description="Proton acceptor" evidence="1">
    <location>
        <position position="18"/>
    </location>
</feature>
<keyword evidence="4" id="KW-0378">Hydrolase</keyword>
<dbReference type="InterPro" id="IPR020023">
    <property type="entry name" value="PseG"/>
</dbReference>
<dbReference type="EMBL" id="AP022345">
    <property type="protein sequence ID" value="BBU68012.1"/>
    <property type="molecule type" value="Genomic_DNA"/>
</dbReference>
<dbReference type="NCBIfam" id="TIGR03590">
    <property type="entry name" value="PseG"/>
    <property type="match status" value="1"/>
</dbReference>
<evidence type="ECO:0000313" key="4">
    <source>
        <dbReference type="EMBL" id="BBU68012.1"/>
    </source>
</evidence>
<sequence>MANIAFRADASMQIGTGHVMRCLTLADALRERGASCSFVCRPHQGHLLDLVGQRGHQALALPKLQEVAQPNRNGTAHTHWLGTDWGTDAQDTQHALSAHMGGQPVDWLVVDHYALDARWEEALRAQAKRIMVIDDLADRPHDCELLLDQNLGRMEADYGGLLKGKTTTLIGPQYALLRPEFAALRPQSLARRQSAPQLSRLLITMGGVDKDNATGQVLTALQSCALPAELRVTVIMGPHAPWLAQVQAQAMQMPWPTEVLVGVANMAQLMAESDLAIGAAGGTAWERCSLGLPSLVLILAENQLPGAVALQKAGAAVAMQTQQEITGFMEALQTAVMAKEMLSKLSVAAAAVTNGEGCRSAVDHLLEGTHV</sequence>